<name>R0LKR6_ANAPL</name>
<sequence>CYPRLMSNLDGQVLALAVNSPLKNETVNAMNPVNTSTRKSEQNDIPRPVYEVQRDSVLQSHRINEKTGCEKRQSILQVQKDLFKQPAKTVRNMKQACTSDNHSLSSEITKEEKSTLTTTASLKMTDIRCIGCTTAGLSVNSKTFSKMLRTCPYLCYHHKVVLEAEERYKKELQKLS</sequence>
<evidence type="ECO:0000313" key="2">
    <source>
        <dbReference type="EMBL" id="EOB01018.1"/>
    </source>
</evidence>
<feature type="region of interest" description="Disordered" evidence="1">
    <location>
        <begin position="27"/>
        <end position="47"/>
    </location>
</feature>
<dbReference type="GO" id="GO:0007129">
    <property type="term" value="P:homologous chromosome pairing at meiosis"/>
    <property type="evidence" value="ECO:0007669"/>
    <property type="project" value="TreeGrafter"/>
</dbReference>
<dbReference type="GO" id="GO:0070197">
    <property type="term" value="P:meiotic attachment of telomere to nuclear envelope"/>
    <property type="evidence" value="ECO:0007669"/>
    <property type="project" value="InterPro"/>
</dbReference>
<feature type="non-terminal residue" evidence="2">
    <location>
        <position position="1"/>
    </location>
</feature>
<accession>R0LKR6</accession>
<evidence type="ECO:0000313" key="3">
    <source>
        <dbReference type="Proteomes" id="UP000296049"/>
    </source>
</evidence>
<dbReference type="PANTHER" id="PTHR14014:SF0">
    <property type="entry name" value="TELOMERE REPEATS-BINDING BOUQUET FORMATION PROTEIN 1"/>
    <property type="match status" value="1"/>
</dbReference>
<proteinExistence type="predicted"/>
<organism evidence="2 3">
    <name type="scientific">Anas platyrhynchos</name>
    <name type="common">Mallard</name>
    <name type="synonym">Anas boschas</name>
    <dbReference type="NCBI Taxonomy" id="8839"/>
    <lineage>
        <taxon>Eukaryota</taxon>
        <taxon>Metazoa</taxon>
        <taxon>Chordata</taxon>
        <taxon>Craniata</taxon>
        <taxon>Vertebrata</taxon>
        <taxon>Euteleostomi</taxon>
        <taxon>Archelosauria</taxon>
        <taxon>Archosauria</taxon>
        <taxon>Dinosauria</taxon>
        <taxon>Saurischia</taxon>
        <taxon>Theropoda</taxon>
        <taxon>Coelurosauria</taxon>
        <taxon>Aves</taxon>
        <taxon>Neognathae</taxon>
        <taxon>Galloanserae</taxon>
        <taxon>Anseriformes</taxon>
        <taxon>Anatidae</taxon>
        <taxon>Anatinae</taxon>
        <taxon>Anas</taxon>
    </lineage>
</organism>
<keyword evidence="3" id="KW-1185">Reference proteome</keyword>
<evidence type="ECO:0000256" key="1">
    <source>
        <dbReference type="SAM" id="MobiDB-lite"/>
    </source>
</evidence>
<feature type="compositionally biased region" description="Polar residues" evidence="1">
    <location>
        <begin position="27"/>
        <end position="37"/>
    </location>
</feature>
<feature type="non-terminal residue" evidence="2">
    <location>
        <position position="176"/>
    </location>
</feature>
<reference evidence="3" key="1">
    <citation type="journal article" date="2013" name="Nat. Genet.">
        <title>The duck genome and transcriptome provide insight into an avian influenza virus reservoir species.</title>
        <authorList>
            <person name="Huang Y."/>
            <person name="Li Y."/>
            <person name="Burt D.W."/>
            <person name="Chen H."/>
            <person name="Zhang Y."/>
            <person name="Qian W."/>
            <person name="Kim H."/>
            <person name="Gan S."/>
            <person name="Zhao Y."/>
            <person name="Li J."/>
            <person name="Yi K."/>
            <person name="Feng H."/>
            <person name="Zhu P."/>
            <person name="Li B."/>
            <person name="Liu Q."/>
            <person name="Fairley S."/>
            <person name="Magor K.E."/>
            <person name="Du Z."/>
            <person name="Hu X."/>
            <person name="Goodman L."/>
            <person name="Tafer H."/>
            <person name="Vignal A."/>
            <person name="Lee T."/>
            <person name="Kim K.W."/>
            <person name="Sheng Z."/>
            <person name="An Y."/>
            <person name="Searle S."/>
            <person name="Herrero J."/>
            <person name="Groenen M.A."/>
            <person name="Crooijmans R.P."/>
            <person name="Faraut T."/>
            <person name="Cai Q."/>
            <person name="Webster R.G."/>
            <person name="Aldridge J.R."/>
            <person name="Warren W.C."/>
            <person name="Bartschat S."/>
            <person name="Kehr S."/>
            <person name="Marz M."/>
            <person name="Stadler P.F."/>
            <person name="Smith J."/>
            <person name="Kraus R.H."/>
            <person name="Zhao Y."/>
            <person name="Ren L."/>
            <person name="Fei J."/>
            <person name="Morisson M."/>
            <person name="Kaiser P."/>
            <person name="Griffin D.K."/>
            <person name="Rao M."/>
            <person name="Pitel F."/>
            <person name="Wang J."/>
            <person name="Li N."/>
        </authorList>
    </citation>
    <scope>NUCLEOTIDE SEQUENCE [LARGE SCALE GENOMIC DNA]</scope>
</reference>
<protein>
    <submittedName>
        <fullName evidence="2">Coiled-coil domain-containing protein 79</fullName>
    </submittedName>
</protein>
<dbReference type="Proteomes" id="UP000296049">
    <property type="component" value="Unassembled WGS sequence"/>
</dbReference>
<dbReference type="AlphaFoldDB" id="R0LKR6"/>
<dbReference type="EMBL" id="KB743139">
    <property type="protein sequence ID" value="EOB01018.1"/>
    <property type="molecule type" value="Genomic_DNA"/>
</dbReference>
<dbReference type="InterPro" id="IPR042359">
    <property type="entry name" value="TERB1"/>
</dbReference>
<gene>
    <name evidence="2" type="ORF">Anapl_00403</name>
</gene>
<dbReference type="PANTHER" id="PTHR14014">
    <property type="entry name" value="TELOMERE REPEATS-BINDING BOUQUET FORMATION PROTEIN 1"/>
    <property type="match status" value="1"/>
</dbReference>